<reference evidence="9" key="1">
    <citation type="submission" date="2020-11" db="EMBL/GenBank/DDBJ databases">
        <title>Sequencing the genomes of 1000 actinobacteria strains.</title>
        <authorList>
            <person name="Klenk H.-P."/>
        </authorList>
    </citation>
    <scope>NUCLEOTIDE SEQUENCE</scope>
    <source>
        <strain evidence="9">DSM 45632</strain>
    </source>
</reference>
<dbReference type="PROSITE" id="PS51257">
    <property type="entry name" value="PROKAR_LIPOPROTEIN"/>
    <property type="match status" value="1"/>
</dbReference>
<comment type="caution">
    <text evidence="9">The sequence shown here is derived from an EMBL/GenBank/DDBJ whole genome shotgun (WGS) entry which is preliminary data.</text>
</comment>
<evidence type="ECO:0000256" key="2">
    <source>
        <dbReference type="ARBA" id="ARBA00022525"/>
    </source>
</evidence>
<keyword evidence="5" id="KW-0378">Hydrolase</keyword>
<dbReference type="InterPro" id="IPR043595">
    <property type="entry name" value="FaeB/C/D"/>
</dbReference>
<protein>
    <submittedName>
        <fullName evidence="9">Polyhydroxybutyrate depolymerase</fullName>
    </submittedName>
</protein>
<evidence type="ECO:0000256" key="5">
    <source>
        <dbReference type="ARBA" id="ARBA00022801"/>
    </source>
</evidence>
<dbReference type="PANTHER" id="PTHR38050:SF2">
    <property type="entry name" value="FERULOYL ESTERASE C-RELATED"/>
    <property type="match status" value="1"/>
</dbReference>
<keyword evidence="7" id="KW-0624">Polysaccharide degradation</keyword>
<accession>A0A931GS08</accession>
<keyword evidence="3" id="KW-0858">Xylan degradation</keyword>
<evidence type="ECO:0000256" key="7">
    <source>
        <dbReference type="ARBA" id="ARBA00023326"/>
    </source>
</evidence>
<dbReference type="RefSeq" id="WP_196824088.1">
    <property type="nucleotide sequence ID" value="NZ_CP046980.1"/>
</dbReference>
<dbReference type="GO" id="GO:0030600">
    <property type="term" value="F:feruloyl esterase activity"/>
    <property type="evidence" value="ECO:0007669"/>
    <property type="project" value="InterPro"/>
</dbReference>
<evidence type="ECO:0000256" key="4">
    <source>
        <dbReference type="ARBA" id="ARBA00022729"/>
    </source>
</evidence>
<evidence type="ECO:0000256" key="3">
    <source>
        <dbReference type="ARBA" id="ARBA00022651"/>
    </source>
</evidence>
<gene>
    <name evidence="9" type="ORF">IW254_000526</name>
</gene>
<organism evidence="9 10">
    <name type="scientific">Corynebacterium aquatimens</name>
    <dbReference type="NCBI Taxonomy" id="1190508"/>
    <lineage>
        <taxon>Bacteria</taxon>
        <taxon>Bacillati</taxon>
        <taxon>Actinomycetota</taxon>
        <taxon>Actinomycetes</taxon>
        <taxon>Mycobacteriales</taxon>
        <taxon>Corynebacteriaceae</taxon>
        <taxon>Corynebacterium</taxon>
    </lineage>
</organism>
<dbReference type="GO" id="GO:0045493">
    <property type="term" value="P:xylan catabolic process"/>
    <property type="evidence" value="ECO:0007669"/>
    <property type="project" value="UniProtKB-KW"/>
</dbReference>
<dbReference type="SUPFAM" id="SSF53474">
    <property type="entry name" value="alpha/beta-Hydrolases"/>
    <property type="match status" value="1"/>
</dbReference>
<keyword evidence="6" id="KW-0119">Carbohydrate metabolism</keyword>
<evidence type="ECO:0000313" key="10">
    <source>
        <dbReference type="Proteomes" id="UP000658613"/>
    </source>
</evidence>
<dbReference type="Proteomes" id="UP000658613">
    <property type="component" value="Unassembled WGS sequence"/>
</dbReference>
<dbReference type="GO" id="GO:0005576">
    <property type="term" value="C:extracellular region"/>
    <property type="evidence" value="ECO:0007669"/>
    <property type="project" value="UniProtKB-SubCell"/>
</dbReference>
<evidence type="ECO:0000256" key="6">
    <source>
        <dbReference type="ARBA" id="ARBA00023277"/>
    </source>
</evidence>
<name>A0A931GS08_9CORY</name>
<keyword evidence="2" id="KW-0964">Secreted</keyword>
<feature type="signal peptide" evidence="8">
    <location>
        <begin position="1"/>
        <end position="25"/>
    </location>
</feature>
<dbReference type="PANTHER" id="PTHR38050">
    <property type="match status" value="1"/>
</dbReference>
<dbReference type="Gene3D" id="3.40.50.1820">
    <property type="entry name" value="alpha/beta hydrolase"/>
    <property type="match status" value="1"/>
</dbReference>
<dbReference type="EMBL" id="JADOUE010000001">
    <property type="protein sequence ID" value="MBG6121557.1"/>
    <property type="molecule type" value="Genomic_DNA"/>
</dbReference>
<evidence type="ECO:0000256" key="8">
    <source>
        <dbReference type="SAM" id="SignalP"/>
    </source>
</evidence>
<sequence length="320" mass="35308">MPVRKMLTSCLAAATLSLGTLTACVSEEQMLEEQLQTFNSRDEDIPPEPQYQGEARTEIRTIKAGGLERGYRVSIPPEIEKRSGIPLIFAFHGFEGSAKTMEQFTDFDAAEAVVVYADGVNKAWAPAPYAETTGEQDLAFYDQVREKMIAEFPVHPHKVFVTGLSNGGGFAAFIGCNRAHQIAGVATVSAAFYEGVFDDCTPIPVKHIDFHGTDDSVMKYGGGERHGRRYMAMEDVLKYAAKRNHCNPQPIISQSTRAGVEQNWVHCDAQLRHFRLDGGRHVWPGGAQEIVFDGADGFASRQILNFFGVKYRAPLATDLQ</sequence>
<keyword evidence="4 8" id="KW-0732">Signal</keyword>
<evidence type="ECO:0000313" key="9">
    <source>
        <dbReference type="EMBL" id="MBG6121557.1"/>
    </source>
</evidence>
<feature type="chain" id="PRO_5037718418" evidence="8">
    <location>
        <begin position="26"/>
        <end position="320"/>
    </location>
</feature>
<comment type="subcellular location">
    <subcellularLocation>
        <location evidence="1">Secreted</location>
    </subcellularLocation>
</comment>
<evidence type="ECO:0000256" key="1">
    <source>
        <dbReference type="ARBA" id="ARBA00004613"/>
    </source>
</evidence>
<proteinExistence type="predicted"/>
<dbReference type="AlphaFoldDB" id="A0A931GS08"/>
<dbReference type="InterPro" id="IPR029058">
    <property type="entry name" value="AB_hydrolase_fold"/>
</dbReference>
<keyword evidence="10" id="KW-1185">Reference proteome</keyword>